<dbReference type="PANTHER" id="PTHR31896">
    <property type="entry name" value="FAMILY REGULATORY PROTEIN, PUTATIVE (AFU_ORTHOLOGUE AFUA_3G14730)-RELATED"/>
    <property type="match status" value="1"/>
</dbReference>
<dbReference type="PANTHER" id="PTHR31896:SF43">
    <property type="entry name" value="PROTEIN ENHANCED PSEUDOMONAS SUSCEPTIBILITY 1"/>
    <property type="match status" value="1"/>
</dbReference>
<reference evidence="2" key="1">
    <citation type="submission" date="2022-03" db="EMBL/GenBank/DDBJ databases">
        <title>A functionally conserved STORR gene fusion in Papaver species that diverged 16.8 million years ago.</title>
        <authorList>
            <person name="Catania T."/>
        </authorList>
    </citation>
    <scope>NUCLEOTIDE SEQUENCE</scope>
    <source>
        <strain evidence="2">S-191538</strain>
    </source>
</reference>
<evidence type="ECO:0000313" key="3">
    <source>
        <dbReference type="Proteomes" id="UP001177140"/>
    </source>
</evidence>
<proteinExistence type="predicted"/>
<dbReference type="GO" id="GO:0016740">
    <property type="term" value="F:transferase activity"/>
    <property type="evidence" value="ECO:0007669"/>
    <property type="project" value="UniProtKB-KW"/>
</dbReference>
<dbReference type="Gene3D" id="3.30.559.10">
    <property type="entry name" value="Chloramphenicol acetyltransferase-like domain"/>
    <property type="match status" value="1"/>
</dbReference>
<dbReference type="InterPro" id="IPR051283">
    <property type="entry name" value="Sec_Metabolite_Acyltrans"/>
</dbReference>
<evidence type="ECO:0000313" key="2">
    <source>
        <dbReference type="EMBL" id="MCL7036864.1"/>
    </source>
</evidence>
<protein>
    <submittedName>
        <fullName evidence="2">Uncharacterized protein</fullName>
    </submittedName>
</protein>
<accession>A0AA41SCB6</accession>
<keyword evidence="1" id="KW-0808">Transferase</keyword>
<sequence length="152" mass="16542">MSNRTKLVPPMPEAYFGNSITFGMVTAKDGEVLKKGFGFLASLLKDVVNSHSDEKIKSSFKSWIHKPFILSSSDAVNKNLVARSSPRFNVYENDFGWGRPIAIKTGANGKSSGITTVNPGPVEGSIDIEIYLPIEVFEAMDSDAEFMGVFSA</sequence>
<dbReference type="AlphaFoldDB" id="A0AA41SCB6"/>
<organism evidence="2 3">
    <name type="scientific">Papaver nudicaule</name>
    <name type="common">Iceland poppy</name>
    <dbReference type="NCBI Taxonomy" id="74823"/>
    <lineage>
        <taxon>Eukaryota</taxon>
        <taxon>Viridiplantae</taxon>
        <taxon>Streptophyta</taxon>
        <taxon>Embryophyta</taxon>
        <taxon>Tracheophyta</taxon>
        <taxon>Spermatophyta</taxon>
        <taxon>Magnoliopsida</taxon>
        <taxon>Ranunculales</taxon>
        <taxon>Papaveraceae</taxon>
        <taxon>Papaveroideae</taxon>
        <taxon>Papaver</taxon>
    </lineage>
</organism>
<keyword evidence="3" id="KW-1185">Reference proteome</keyword>
<dbReference type="Proteomes" id="UP001177140">
    <property type="component" value="Unassembled WGS sequence"/>
</dbReference>
<gene>
    <name evidence="2" type="ORF">MKW94_025688</name>
</gene>
<evidence type="ECO:0000256" key="1">
    <source>
        <dbReference type="ARBA" id="ARBA00022679"/>
    </source>
</evidence>
<name>A0AA41SCB6_PAPNU</name>
<dbReference type="InterPro" id="IPR023213">
    <property type="entry name" value="CAT-like_dom_sf"/>
</dbReference>
<dbReference type="EMBL" id="JAJJMA010172998">
    <property type="protein sequence ID" value="MCL7036864.1"/>
    <property type="molecule type" value="Genomic_DNA"/>
</dbReference>
<comment type="caution">
    <text evidence="2">The sequence shown here is derived from an EMBL/GenBank/DDBJ whole genome shotgun (WGS) entry which is preliminary data.</text>
</comment>
<dbReference type="Pfam" id="PF02458">
    <property type="entry name" value="Transferase"/>
    <property type="match status" value="1"/>
</dbReference>